<dbReference type="CDD" id="cd01670">
    <property type="entry name" value="Death"/>
    <property type="match status" value="1"/>
</dbReference>
<reference evidence="6 7" key="1">
    <citation type="submission" date="2015-04" db="EMBL/GenBank/DDBJ databases">
        <title>Lasius niger genome sequencing.</title>
        <authorList>
            <person name="Konorov E.A."/>
            <person name="Nikitin M.A."/>
            <person name="Kirill M.V."/>
            <person name="Chang P."/>
        </authorList>
    </citation>
    <scope>NUCLEOTIDE SEQUENCE [LARGE SCALE GENOMIC DNA]</scope>
    <source>
        <tissue evidence="6">Whole</tissue>
    </source>
</reference>
<dbReference type="Gene3D" id="1.10.533.10">
    <property type="entry name" value="Death Domain, Fas"/>
    <property type="match status" value="1"/>
</dbReference>
<dbReference type="Proteomes" id="UP000036403">
    <property type="component" value="Unassembled WGS sequence"/>
</dbReference>
<dbReference type="InterPro" id="IPR002110">
    <property type="entry name" value="Ankyrin_rpt"/>
</dbReference>
<evidence type="ECO:0000313" key="7">
    <source>
        <dbReference type="Proteomes" id="UP000036403"/>
    </source>
</evidence>
<evidence type="ECO:0000256" key="3">
    <source>
        <dbReference type="PROSITE-ProRule" id="PRU00023"/>
    </source>
</evidence>
<gene>
    <name evidence="6" type="ORF">RF55_12544</name>
</gene>
<accession>A0A0J7KCV4</accession>
<dbReference type="PRINTS" id="PR01415">
    <property type="entry name" value="ANKYRIN"/>
</dbReference>
<feature type="repeat" description="ANK" evidence="3">
    <location>
        <begin position="95"/>
        <end position="127"/>
    </location>
</feature>
<dbReference type="PANTHER" id="PTHR24198:SF165">
    <property type="entry name" value="ANKYRIN REPEAT-CONTAINING PROTEIN-RELATED"/>
    <property type="match status" value="1"/>
</dbReference>
<organism evidence="6 7">
    <name type="scientific">Lasius niger</name>
    <name type="common">Black garden ant</name>
    <dbReference type="NCBI Taxonomy" id="67767"/>
    <lineage>
        <taxon>Eukaryota</taxon>
        <taxon>Metazoa</taxon>
        <taxon>Ecdysozoa</taxon>
        <taxon>Arthropoda</taxon>
        <taxon>Hexapoda</taxon>
        <taxon>Insecta</taxon>
        <taxon>Pterygota</taxon>
        <taxon>Neoptera</taxon>
        <taxon>Endopterygota</taxon>
        <taxon>Hymenoptera</taxon>
        <taxon>Apocrita</taxon>
        <taxon>Aculeata</taxon>
        <taxon>Formicoidea</taxon>
        <taxon>Formicidae</taxon>
        <taxon>Formicinae</taxon>
        <taxon>Lasius</taxon>
        <taxon>Lasius</taxon>
    </lineage>
</organism>
<feature type="repeat" description="ANK" evidence="3">
    <location>
        <begin position="62"/>
        <end position="94"/>
    </location>
</feature>
<dbReference type="PROSITE" id="PS50297">
    <property type="entry name" value="ANK_REP_REGION"/>
    <property type="match status" value="4"/>
</dbReference>
<evidence type="ECO:0000259" key="5">
    <source>
        <dbReference type="PROSITE" id="PS50017"/>
    </source>
</evidence>
<evidence type="ECO:0000256" key="1">
    <source>
        <dbReference type="ARBA" id="ARBA00022737"/>
    </source>
</evidence>
<proteinExistence type="predicted"/>
<keyword evidence="1" id="KW-0677">Repeat</keyword>
<dbReference type="SMART" id="SM00248">
    <property type="entry name" value="ANK"/>
    <property type="match status" value="4"/>
</dbReference>
<dbReference type="SUPFAM" id="SSF47986">
    <property type="entry name" value="DEATH domain"/>
    <property type="match status" value="1"/>
</dbReference>
<dbReference type="EMBL" id="LBMM01009548">
    <property type="protein sequence ID" value="KMQ88041.1"/>
    <property type="molecule type" value="Genomic_DNA"/>
</dbReference>
<evidence type="ECO:0000256" key="2">
    <source>
        <dbReference type="ARBA" id="ARBA00023043"/>
    </source>
</evidence>
<feature type="domain" description="Death" evidence="5">
    <location>
        <begin position="182"/>
        <end position="271"/>
    </location>
</feature>
<feature type="repeat" description="ANK" evidence="3">
    <location>
        <begin position="29"/>
        <end position="61"/>
    </location>
</feature>
<protein>
    <submittedName>
        <fullName evidence="6">Ankyrin repeat and death domain-containing protein 1a</fullName>
    </submittedName>
</protein>
<dbReference type="AlphaFoldDB" id="A0A0J7KCV4"/>
<dbReference type="InterPro" id="IPR036770">
    <property type="entry name" value="Ankyrin_rpt-contain_sf"/>
</dbReference>
<dbReference type="PANTHER" id="PTHR24198">
    <property type="entry name" value="ANKYRIN REPEAT AND PROTEIN KINASE DOMAIN-CONTAINING PROTEIN"/>
    <property type="match status" value="1"/>
</dbReference>
<dbReference type="InterPro" id="IPR000488">
    <property type="entry name" value="Death_dom"/>
</dbReference>
<dbReference type="InterPro" id="IPR011029">
    <property type="entry name" value="DEATH-like_dom_sf"/>
</dbReference>
<sequence length="292" mass="32329">MHYACAEEHLEAVEVLIGLGVNVDAQDNDGNTPLHVATRTRHTGIAQLLLKAGANTELTDAEGFTPLHVAASQGCKGILDSMIQHGADLNKQCKNGNTSLHLACQNNEVETVEILINKGVDLNCLNLEISNFDKEVRELTPARRRWREGSRGGSISSNNGRLSEQVRSILWKLAYKQLAPGDWKKLALHWAFTPDQIKAIEHQYTVHLEQLYEKDDKAPIVGSSSYKEHGFRMLMIWASGLNPDVQLVKELCDALSAVDKKAIADSVRKQIEQGNDSKTKSKGQRCHKCSIT</sequence>
<evidence type="ECO:0000313" key="6">
    <source>
        <dbReference type="EMBL" id="KMQ88041.1"/>
    </source>
</evidence>
<dbReference type="STRING" id="67767.A0A0J7KCV4"/>
<keyword evidence="7" id="KW-1185">Reference proteome</keyword>
<feature type="repeat" description="ANK" evidence="3">
    <location>
        <begin position="1"/>
        <end position="28"/>
    </location>
</feature>
<dbReference type="Gene3D" id="1.25.40.20">
    <property type="entry name" value="Ankyrin repeat-containing domain"/>
    <property type="match status" value="2"/>
</dbReference>
<name>A0A0J7KCV4_LASNI</name>
<dbReference type="PROSITE" id="PS50088">
    <property type="entry name" value="ANK_REPEAT"/>
    <property type="match status" value="4"/>
</dbReference>
<dbReference type="PROSITE" id="PS50017">
    <property type="entry name" value="DEATH_DOMAIN"/>
    <property type="match status" value="1"/>
</dbReference>
<comment type="caution">
    <text evidence="6">The sequence shown here is derived from an EMBL/GenBank/DDBJ whole genome shotgun (WGS) entry which is preliminary data.</text>
</comment>
<feature type="region of interest" description="Disordered" evidence="4">
    <location>
        <begin position="271"/>
        <end position="292"/>
    </location>
</feature>
<dbReference type="Pfam" id="PF12796">
    <property type="entry name" value="Ank_2"/>
    <property type="match status" value="1"/>
</dbReference>
<dbReference type="SUPFAM" id="SSF48403">
    <property type="entry name" value="Ankyrin repeat"/>
    <property type="match status" value="1"/>
</dbReference>
<dbReference type="PaxDb" id="67767-A0A0J7KCV4"/>
<dbReference type="OrthoDB" id="448455at2759"/>
<feature type="compositionally biased region" description="Basic residues" evidence="4">
    <location>
        <begin position="280"/>
        <end position="292"/>
    </location>
</feature>
<dbReference type="Pfam" id="PF13637">
    <property type="entry name" value="Ank_4"/>
    <property type="match status" value="1"/>
</dbReference>
<dbReference type="GO" id="GO:0007165">
    <property type="term" value="P:signal transduction"/>
    <property type="evidence" value="ECO:0007669"/>
    <property type="project" value="InterPro"/>
</dbReference>
<keyword evidence="2 3" id="KW-0040">ANK repeat</keyword>
<evidence type="ECO:0000256" key="4">
    <source>
        <dbReference type="SAM" id="MobiDB-lite"/>
    </source>
</evidence>